<reference evidence="1" key="1">
    <citation type="submission" date="2024-05" db="EMBL/GenBank/DDBJ databases">
        <title>Planctomycetes of the genus Singulisphaera possess chitinolytic capabilities.</title>
        <authorList>
            <person name="Ivanova A."/>
        </authorList>
    </citation>
    <scope>NUCLEOTIDE SEQUENCE</scope>
    <source>
        <strain evidence="1">Ch08T</strain>
    </source>
</reference>
<dbReference type="RefSeq" id="WP_406699239.1">
    <property type="nucleotide sequence ID" value="NZ_CP155447.1"/>
</dbReference>
<name>A0AAU7CN13_9BACT</name>
<dbReference type="EMBL" id="CP155447">
    <property type="protein sequence ID" value="XBH06388.1"/>
    <property type="molecule type" value="Genomic_DNA"/>
</dbReference>
<organism evidence="1">
    <name type="scientific">Singulisphaera sp. Ch08</name>
    <dbReference type="NCBI Taxonomy" id="3120278"/>
    <lineage>
        <taxon>Bacteria</taxon>
        <taxon>Pseudomonadati</taxon>
        <taxon>Planctomycetota</taxon>
        <taxon>Planctomycetia</taxon>
        <taxon>Isosphaerales</taxon>
        <taxon>Isosphaeraceae</taxon>
        <taxon>Singulisphaera</taxon>
    </lineage>
</organism>
<evidence type="ECO:0000313" key="1">
    <source>
        <dbReference type="EMBL" id="XBH06388.1"/>
    </source>
</evidence>
<proteinExistence type="predicted"/>
<dbReference type="AlphaFoldDB" id="A0AAU7CN13"/>
<gene>
    <name evidence="1" type="ORF">V5E97_10215</name>
</gene>
<protein>
    <submittedName>
        <fullName evidence="1">Uncharacterized protein</fullName>
    </submittedName>
</protein>
<accession>A0AAU7CN13</accession>
<sequence length="62" mass="6944">MIDATLDFKPDSLTPENMANYFKKAVPESEFALLVAQNSYQAQLASHKALLDQRDRLTSKTA</sequence>